<evidence type="ECO:0000313" key="1">
    <source>
        <dbReference type="EMBL" id="KAK1859718.1"/>
    </source>
</evidence>
<reference evidence="1" key="1">
    <citation type="submission" date="2019-11" db="EMBL/GenBank/DDBJ databases">
        <title>Nori genome reveals adaptations in red seaweeds to the harsh intertidal environment.</title>
        <authorList>
            <person name="Wang D."/>
            <person name="Mao Y."/>
        </authorList>
    </citation>
    <scope>NUCLEOTIDE SEQUENCE</scope>
    <source>
        <tissue evidence="1">Gametophyte</tissue>
    </source>
</reference>
<gene>
    <name evidence="1" type="ORF">I4F81_002312</name>
</gene>
<proteinExistence type="predicted"/>
<comment type="caution">
    <text evidence="1">The sequence shown here is derived from an EMBL/GenBank/DDBJ whole genome shotgun (WGS) entry which is preliminary data.</text>
</comment>
<dbReference type="EMBL" id="CM020618">
    <property type="protein sequence ID" value="KAK1859718.1"/>
    <property type="molecule type" value="Genomic_DNA"/>
</dbReference>
<sequence>MGVEGARPHTLAVPPPACWGCVRQGLFSSPLSAPLQCQLASSLSTLSSHRSSHHGHCSCGCYLVATASLPLLRLTNSLRPSVPRAITPLLFTPLPRTPPHPPPRAATMAAFLAPPPGVLPSSFTGHGRLPGDSRSTRRSVAGVASRPPLSVTPRAVATPPSRPVRALPPGTAATGSAAPAGGAAGPPSAAARPPPPVRWPARPSTVARYKQARYVGEPTPPRRGRLRPEFYAPRPPALGSADGTASAITSAGAGGEENEEAELPLSLRREYAWARGSGYNTATRFASTWSFLGSVLARNWLIGQRWTYLAGGMTDEAVAVRRRRLGRDVRESILQLGPTFIKVGQLASSRADILPREVVEELSLLQDRVPGFGYPAAARIIEEELGAPVAELFAWFDTVPLAAASLSQVHRARLWGGEEVVVKVQRPRLAALFELDLQALRGVAQYLQQSKKYGGSTRDWIGVYDECRKVLFEEIDFELEAANGAQLAADFADTPWVRLPRTYPDYSSKRVLTMQYLPGIKISDVAGLRAAGMDTAVVAQRSAECYLRQILGSSGMFLADPHAGNTAVGPGETLYLYDAGMVGVLPSGIREGLVDVLFGVVEKDAKAVMDGLIRVGALLPPADPLPITRSIQFFLDNLGARPERDQTVAAIGDDLYSVAQDQPFRIPATFTFVLRAFSTLEGVALTLDPNFKFSAVAKPFADDLLARAGKRMTAQLDASAGTGGATGALRGALRSLLGGRGDVLFAAARQAATDTSTAAAAAPARIASMDATLARLERGDLRIPARATETERLLRAQAKIMAANNALVVGVGGGVAAAVAATSAEPGLGWLVWSGGGVAALGLVTYVRGMRGVGREERRGKAGGGGRS</sequence>
<dbReference type="Proteomes" id="UP000798662">
    <property type="component" value="Chromosome 1"/>
</dbReference>
<keyword evidence="2" id="KW-1185">Reference proteome</keyword>
<evidence type="ECO:0000313" key="2">
    <source>
        <dbReference type="Proteomes" id="UP000798662"/>
    </source>
</evidence>
<protein>
    <submittedName>
        <fullName evidence="1">Uncharacterized protein</fullName>
    </submittedName>
</protein>
<accession>A0ACC3BP81</accession>
<organism evidence="1 2">
    <name type="scientific">Pyropia yezoensis</name>
    <name type="common">Susabi-nori</name>
    <name type="synonym">Porphyra yezoensis</name>
    <dbReference type="NCBI Taxonomy" id="2788"/>
    <lineage>
        <taxon>Eukaryota</taxon>
        <taxon>Rhodophyta</taxon>
        <taxon>Bangiophyceae</taxon>
        <taxon>Bangiales</taxon>
        <taxon>Bangiaceae</taxon>
        <taxon>Pyropia</taxon>
    </lineage>
</organism>
<name>A0ACC3BP81_PYRYE</name>